<accession>A0ABD1KR49</accession>
<evidence type="ECO:0000256" key="3">
    <source>
        <dbReference type="ARBA" id="ARBA00022691"/>
    </source>
</evidence>
<evidence type="ECO:0000256" key="4">
    <source>
        <dbReference type="ARBA" id="ARBA00022723"/>
    </source>
</evidence>
<dbReference type="GO" id="GO:0046872">
    <property type="term" value="F:metal ion binding"/>
    <property type="evidence" value="ECO:0007669"/>
    <property type="project" value="UniProtKB-UniRule"/>
</dbReference>
<dbReference type="Pfam" id="PF06969">
    <property type="entry name" value="HemN_C"/>
    <property type="match status" value="1"/>
</dbReference>
<keyword evidence="9" id="KW-0809">Transit peptide</keyword>
<comment type="caution">
    <text evidence="11">The sequence shown here is derived from an EMBL/GenBank/DDBJ whole genome shotgun (WGS) entry which is preliminary data.</text>
</comment>
<reference evidence="11 12" key="1">
    <citation type="submission" date="2024-09" db="EMBL/GenBank/DDBJ databases">
        <title>A chromosome-level genome assembly of Gray's grenadier anchovy, Coilia grayii.</title>
        <authorList>
            <person name="Fu Z."/>
        </authorList>
    </citation>
    <scope>NUCLEOTIDE SEQUENCE [LARGE SCALE GENOMIC DNA]</scope>
    <source>
        <strain evidence="11">G4</strain>
        <tissue evidence="11">Muscle</tissue>
    </source>
</reference>
<dbReference type="PANTHER" id="PTHR13932">
    <property type="entry name" value="COPROPORPHYRINIGEN III OXIDASE"/>
    <property type="match status" value="1"/>
</dbReference>
<dbReference type="Gene3D" id="3.20.20.70">
    <property type="entry name" value="Aldolase class I"/>
    <property type="match status" value="1"/>
</dbReference>
<dbReference type="PROSITE" id="PS51918">
    <property type="entry name" value="RADICAL_SAM"/>
    <property type="match status" value="1"/>
</dbReference>
<evidence type="ECO:0000313" key="12">
    <source>
        <dbReference type="Proteomes" id="UP001591681"/>
    </source>
</evidence>
<gene>
    <name evidence="11" type="ORF">ACEWY4_003391</name>
</gene>
<proteinExistence type="inferred from homology"/>
<keyword evidence="9" id="KW-0496">Mitochondrion</keyword>
<evidence type="ECO:0000259" key="10">
    <source>
        <dbReference type="PROSITE" id="PS51918"/>
    </source>
</evidence>
<dbReference type="SFLD" id="SFLDS00029">
    <property type="entry name" value="Radical_SAM"/>
    <property type="match status" value="1"/>
</dbReference>
<evidence type="ECO:0000256" key="2">
    <source>
        <dbReference type="ARBA" id="ARBA00022617"/>
    </source>
</evidence>
<dbReference type="InterPro" id="IPR034505">
    <property type="entry name" value="Coproporphyrinogen-III_oxidase"/>
</dbReference>
<dbReference type="SFLD" id="SFLDF00562">
    <property type="entry name" value="HemN-like__clustered_with_heat"/>
    <property type="match status" value="1"/>
</dbReference>
<protein>
    <recommendedName>
        <fullName evidence="9">Radical S-adenosyl methionine domain-containing protein</fullName>
    </recommendedName>
</protein>
<comment type="function">
    <text evidence="8 9">May be a heme chaperone, appears to bind heme. Homologous bacterial proteins do not have oxygen-independent coproporphyrinogen-III oxidase activity. Binds 1 [4Fe-4S] cluster. The cluster is coordinated with 3 cysteines and an exchangeable S-adenosyl-L-methionine.</text>
</comment>
<comment type="subcellular location">
    <subcellularLocation>
        <location evidence="9">Mitochondrion</location>
    </subcellularLocation>
</comment>
<evidence type="ECO:0000256" key="7">
    <source>
        <dbReference type="ARBA" id="ARBA00023186"/>
    </source>
</evidence>
<dbReference type="InterPro" id="IPR006638">
    <property type="entry name" value="Elp3/MiaA/NifB-like_rSAM"/>
</dbReference>
<dbReference type="InterPro" id="IPR004559">
    <property type="entry name" value="HemW-like"/>
</dbReference>
<keyword evidence="9" id="KW-0004">4Fe-4S</keyword>
<dbReference type="GO" id="GO:0051539">
    <property type="term" value="F:4 iron, 4 sulfur cluster binding"/>
    <property type="evidence" value="ECO:0007669"/>
    <property type="project" value="UniProtKB-UniRule"/>
</dbReference>
<keyword evidence="6 9" id="KW-0411">Iron-sulfur</keyword>
<keyword evidence="4 9" id="KW-0479">Metal-binding</keyword>
<dbReference type="SUPFAM" id="SSF102114">
    <property type="entry name" value="Radical SAM enzymes"/>
    <property type="match status" value="1"/>
</dbReference>
<dbReference type="SFLD" id="SFLDF00288">
    <property type="entry name" value="HemN-like__clustered_with_nucl"/>
    <property type="match status" value="1"/>
</dbReference>
<keyword evidence="12" id="KW-1185">Reference proteome</keyword>
<dbReference type="SFLD" id="SFLDG01065">
    <property type="entry name" value="anaerobic_coproporphyrinogen-I"/>
    <property type="match status" value="1"/>
</dbReference>
<keyword evidence="2 9" id="KW-0349">Heme</keyword>
<dbReference type="CDD" id="cd01335">
    <property type="entry name" value="Radical_SAM"/>
    <property type="match status" value="1"/>
</dbReference>
<dbReference type="PANTHER" id="PTHR13932:SF5">
    <property type="entry name" value="RADICAL S-ADENOSYL METHIONINE DOMAIN-CONTAINING PROTEIN 1, MITOCHONDRIAL"/>
    <property type="match status" value="1"/>
</dbReference>
<dbReference type="InterPro" id="IPR007197">
    <property type="entry name" value="rSAM"/>
</dbReference>
<feature type="domain" description="Radical SAM core" evidence="10">
    <location>
        <begin position="39"/>
        <end position="277"/>
    </location>
</feature>
<sequence>MKGSRQFCWSVVKRTLYVSPKTQVDTSTVPSSRDTSVLVSPPQSDEAALYVHWPYCLRRCSYCNFNKYIPRSVSHSAMRECLQKETETLLNLSQVFRITSVFFGGGTPSLAQPATIAAVLETISQHAQLSKGAEVTLEVNPTPAGMSKLKDFVQAGINRLSIGVQSLNDEDLTVLGRDHSSQHALHTISEARRLCPGRVSVDVMFGRPGQSVASWEKELEELLCVCDDHVSLYQLTLERGTQLFKQVERGELTVPGEDITAAMYRSAREVLEKRGYRQYEVSNFARGGAVSEHNLGYWRAQQYIGVGPGAHGRFVPLSAGADQREARTQTLEPDVWMSEVQKSGHATRRRLPLNRLELLEEVLVMGLRMVDGITHQHWEMFSPSDDLHAFFGQPGDVQELQQRGLLILDDRGLRCSWEGLALLDSMLPTLLVQLETHVLRKGQQRNQICPPSQHREGRQAR</sequence>
<keyword evidence="3 9" id="KW-0949">S-adenosyl-L-methionine</keyword>
<keyword evidence="5 9" id="KW-0408">Iron</keyword>
<dbReference type="SMART" id="SM00729">
    <property type="entry name" value="Elp3"/>
    <property type="match status" value="1"/>
</dbReference>
<dbReference type="AlphaFoldDB" id="A0ABD1KR49"/>
<dbReference type="NCBIfam" id="TIGR00539">
    <property type="entry name" value="hemN_rel"/>
    <property type="match status" value="1"/>
</dbReference>
<dbReference type="InterPro" id="IPR013785">
    <property type="entry name" value="Aldolase_TIM"/>
</dbReference>
<comment type="similarity">
    <text evidence="1">Belongs to the anaerobic coproporphyrinogen-III oxidase family. HemW subfamily.</text>
</comment>
<name>A0ABD1KR49_9TELE</name>
<keyword evidence="7 9" id="KW-0143">Chaperone</keyword>
<dbReference type="EMBL" id="JBHFQA010000003">
    <property type="protein sequence ID" value="KAL2101630.1"/>
    <property type="molecule type" value="Genomic_DNA"/>
</dbReference>
<dbReference type="InterPro" id="IPR010723">
    <property type="entry name" value="HemN_C"/>
</dbReference>
<evidence type="ECO:0000256" key="6">
    <source>
        <dbReference type="ARBA" id="ARBA00023014"/>
    </source>
</evidence>
<evidence type="ECO:0000256" key="1">
    <source>
        <dbReference type="ARBA" id="ARBA00006100"/>
    </source>
</evidence>
<evidence type="ECO:0000256" key="5">
    <source>
        <dbReference type="ARBA" id="ARBA00023004"/>
    </source>
</evidence>
<organism evidence="11 12">
    <name type="scientific">Coilia grayii</name>
    <name type="common">Gray's grenadier anchovy</name>
    <dbReference type="NCBI Taxonomy" id="363190"/>
    <lineage>
        <taxon>Eukaryota</taxon>
        <taxon>Metazoa</taxon>
        <taxon>Chordata</taxon>
        <taxon>Craniata</taxon>
        <taxon>Vertebrata</taxon>
        <taxon>Euteleostomi</taxon>
        <taxon>Actinopterygii</taxon>
        <taxon>Neopterygii</taxon>
        <taxon>Teleostei</taxon>
        <taxon>Clupei</taxon>
        <taxon>Clupeiformes</taxon>
        <taxon>Clupeoidei</taxon>
        <taxon>Engraulidae</taxon>
        <taxon>Coilinae</taxon>
        <taxon>Coilia</taxon>
    </lineage>
</organism>
<dbReference type="InterPro" id="IPR058240">
    <property type="entry name" value="rSAM_sf"/>
</dbReference>
<dbReference type="GO" id="GO:0005739">
    <property type="term" value="C:mitochondrion"/>
    <property type="evidence" value="ECO:0007669"/>
    <property type="project" value="UniProtKB-SubCell"/>
</dbReference>
<evidence type="ECO:0000256" key="8">
    <source>
        <dbReference type="ARBA" id="ARBA00045130"/>
    </source>
</evidence>
<dbReference type="Pfam" id="PF04055">
    <property type="entry name" value="Radical_SAM"/>
    <property type="match status" value="1"/>
</dbReference>
<dbReference type="Proteomes" id="UP001591681">
    <property type="component" value="Unassembled WGS sequence"/>
</dbReference>
<evidence type="ECO:0000256" key="9">
    <source>
        <dbReference type="RuleBase" id="RU364116"/>
    </source>
</evidence>
<evidence type="ECO:0000313" key="11">
    <source>
        <dbReference type="EMBL" id="KAL2101630.1"/>
    </source>
</evidence>